<evidence type="ECO:0000256" key="1">
    <source>
        <dbReference type="SAM" id="SignalP"/>
    </source>
</evidence>
<protein>
    <submittedName>
        <fullName evidence="2">Uncharacterized protein</fullName>
    </submittedName>
</protein>
<accession>A0A9P7Z5F8</accession>
<feature type="signal peptide" evidence="1">
    <location>
        <begin position="1"/>
        <end position="18"/>
    </location>
</feature>
<name>A0A9P7Z5F8_9HELO</name>
<evidence type="ECO:0000313" key="2">
    <source>
        <dbReference type="EMBL" id="KAG9245621.1"/>
    </source>
</evidence>
<dbReference type="AlphaFoldDB" id="A0A9P7Z5F8"/>
<dbReference type="EMBL" id="MU253838">
    <property type="protein sequence ID" value="KAG9245621.1"/>
    <property type="molecule type" value="Genomic_DNA"/>
</dbReference>
<proteinExistence type="predicted"/>
<keyword evidence="1" id="KW-0732">Signal</keyword>
<reference evidence="2" key="1">
    <citation type="journal article" date="2021" name="IMA Fungus">
        <title>Genomic characterization of three marine fungi, including Emericellopsis atlantica sp. nov. with signatures of a generalist lifestyle and marine biomass degradation.</title>
        <authorList>
            <person name="Hagestad O.C."/>
            <person name="Hou L."/>
            <person name="Andersen J.H."/>
            <person name="Hansen E.H."/>
            <person name="Altermark B."/>
            <person name="Li C."/>
            <person name="Kuhnert E."/>
            <person name="Cox R.J."/>
            <person name="Crous P.W."/>
            <person name="Spatafora J.W."/>
            <person name="Lail K."/>
            <person name="Amirebrahimi M."/>
            <person name="Lipzen A."/>
            <person name="Pangilinan J."/>
            <person name="Andreopoulos W."/>
            <person name="Hayes R.D."/>
            <person name="Ng V."/>
            <person name="Grigoriev I.V."/>
            <person name="Jackson S.A."/>
            <person name="Sutton T.D.S."/>
            <person name="Dobson A.D.W."/>
            <person name="Rama T."/>
        </authorList>
    </citation>
    <scope>NUCLEOTIDE SEQUENCE</scope>
    <source>
        <strain evidence="2">TRa3180A</strain>
    </source>
</reference>
<keyword evidence="3" id="KW-1185">Reference proteome</keyword>
<gene>
    <name evidence="2" type="ORF">BJ878DRAFT_500694</name>
</gene>
<organism evidence="2 3">
    <name type="scientific">Calycina marina</name>
    <dbReference type="NCBI Taxonomy" id="1763456"/>
    <lineage>
        <taxon>Eukaryota</taxon>
        <taxon>Fungi</taxon>
        <taxon>Dikarya</taxon>
        <taxon>Ascomycota</taxon>
        <taxon>Pezizomycotina</taxon>
        <taxon>Leotiomycetes</taxon>
        <taxon>Helotiales</taxon>
        <taxon>Pezizellaceae</taxon>
        <taxon>Calycina</taxon>
    </lineage>
</organism>
<dbReference type="Proteomes" id="UP000887226">
    <property type="component" value="Unassembled WGS sequence"/>
</dbReference>
<feature type="chain" id="PRO_5040296449" evidence="1">
    <location>
        <begin position="19"/>
        <end position="72"/>
    </location>
</feature>
<evidence type="ECO:0000313" key="3">
    <source>
        <dbReference type="Proteomes" id="UP000887226"/>
    </source>
</evidence>
<sequence length="72" mass="7996">MLFLLYLVSTANFSLLDSSIPEHANANAIQLSSQPSNSAPLALSRVTGILHHYFSYVMECAWHLTSLIKPYT</sequence>
<comment type="caution">
    <text evidence="2">The sequence shown here is derived from an EMBL/GenBank/DDBJ whole genome shotgun (WGS) entry which is preliminary data.</text>
</comment>